<accession>A0A4Y5FEK3</accession>
<dbReference type="InterPro" id="IPR058640">
    <property type="entry name" value="Phi812_tail_tube"/>
</dbReference>
<reference evidence="1 2" key="1">
    <citation type="submission" date="2019-02" db="EMBL/GenBank/DDBJ databases">
        <title>Isolation of virulent Lactobacillus brevis phages.</title>
        <authorList>
            <person name="Feyereisen M."/>
            <person name="Mahony J."/>
            <person name="O'Sullivan T."/>
            <person name="van Sinderen D."/>
        </authorList>
    </citation>
    <scope>NUCLEOTIDE SEQUENCE [LARGE SCALE GENOMIC DNA]</scope>
</reference>
<sequence length="147" mass="16163">MAKAASGSYEQGYQQSETGTVTTIFMNSKAVGRATSATAQIEYGTTGVWGIGDYMPYEYVFMRYNGQLTVEGIRMRTNDMVSAGIVALGEDVLKQGDTLITIQDKYTHNLLASYSHCTPVSYNLQVRANQLVTEQAVFNFTSATQKK</sequence>
<dbReference type="EMBL" id="MK504443">
    <property type="protein sequence ID" value="QBJ03483.1"/>
    <property type="molecule type" value="Genomic_DNA"/>
</dbReference>
<protein>
    <submittedName>
        <fullName evidence="1">Tail protein</fullName>
    </submittedName>
</protein>
<dbReference type="Pfam" id="PF26461">
    <property type="entry name" value="Phi812_tail_tube"/>
    <property type="match status" value="1"/>
</dbReference>
<name>A0A4Y5FEK3_9CAUD</name>
<proteinExistence type="predicted"/>
<organism evidence="1 2">
    <name type="scientific">Lactobacillus phage 521B</name>
    <dbReference type="NCBI Taxonomy" id="2510942"/>
    <lineage>
        <taxon>Viruses</taxon>
        <taxon>Duplodnaviria</taxon>
        <taxon>Heunggongvirae</taxon>
        <taxon>Uroviricota</taxon>
        <taxon>Caudoviricetes</taxon>
        <taxon>Herelleviridae</taxon>
        <taxon>Tybeckvirus</taxon>
        <taxon>Tybeckvirus tv521B</taxon>
    </lineage>
</organism>
<keyword evidence="2" id="KW-1185">Reference proteome</keyword>
<dbReference type="Proteomes" id="UP000308874">
    <property type="component" value="Segment"/>
</dbReference>
<gene>
    <name evidence="1" type="ORF">B521_0133</name>
</gene>
<evidence type="ECO:0000313" key="2">
    <source>
        <dbReference type="Proteomes" id="UP000308874"/>
    </source>
</evidence>
<evidence type="ECO:0000313" key="1">
    <source>
        <dbReference type="EMBL" id="QBJ03483.1"/>
    </source>
</evidence>